<reference evidence="1" key="1">
    <citation type="journal article" date="2023" name="Science">
        <title>Genome structures resolve the early diversification of teleost fishes.</title>
        <authorList>
            <person name="Parey E."/>
            <person name="Louis A."/>
            <person name="Montfort J."/>
            <person name="Bouchez O."/>
            <person name="Roques C."/>
            <person name="Iampietro C."/>
            <person name="Lluch J."/>
            <person name="Castinel A."/>
            <person name="Donnadieu C."/>
            <person name="Desvignes T."/>
            <person name="Floi Bucao C."/>
            <person name="Jouanno E."/>
            <person name="Wen M."/>
            <person name="Mejri S."/>
            <person name="Dirks R."/>
            <person name="Jansen H."/>
            <person name="Henkel C."/>
            <person name="Chen W.J."/>
            <person name="Zahm M."/>
            <person name="Cabau C."/>
            <person name="Klopp C."/>
            <person name="Thompson A.W."/>
            <person name="Robinson-Rechavi M."/>
            <person name="Braasch I."/>
            <person name="Lecointre G."/>
            <person name="Bobe J."/>
            <person name="Postlethwait J.H."/>
            <person name="Berthelot C."/>
            <person name="Roest Crollius H."/>
            <person name="Guiguen Y."/>
        </authorList>
    </citation>
    <scope>NUCLEOTIDE SEQUENCE</scope>
    <source>
        <strain evidence="1">NC1722</strain>
    </source>
</reference>
<name>A0AAD7X291_9TELE</name>
<dbReference type="EMBL" id="JAINUG010000003">
    <property type="protein sequence ID" value="KAJ8417508.1"/>
    <property type="molecule type" value="Genomic_DNA"/>
</dbReference>
<comment type="caution">
    <text evidence="1">The sequence shown here is derived from an EMBL/GenBank/DDBJ whole genome shotgun (WGS) entry which is preliminary data.</text>
</comment>
<sequence length="101" mass="11454">MKDLQSRSASRLVIIPQRLDEMGIAPARLKISSWTGVHCTQCRRRSYILLDPCGVCGERKESAHMVVRAWKRERPFERSGTEELPAAHQLYPAPVAHTVCL</sequence>
<accession>A0AAD7X291</accession>
<gene>
    <name evidence="1" type="ORF">AAFF_G00223510</name>
</gene>
<evidence type="ECO:0000313" key="1">
    <source>
        <dbReference type="EMBL" id="KAJ8417508.1"/>
    </source>
</evidence>
<dbReference type="Proteomes" id="UP001221898">
    <property type="component" value="Unassembled WGS sequence"/>
</dbReference>
<protein>
    <submittedName>
        <fullName evidence="1">Uncharacterized protein</fullName>
    </submittedName>
</protein>
<evidence type="ECO:0000313" key="2">
    <source>
        <dbReference type="Proteomes" id="UP001221898"/>
    </source>
</evidence>
<organism evidence="1 2">
    <name type="scientific">Aldrovandia affinis</name>
    <dbReference type="NCBI Taxonomy" id="143900"/>
    <lineage>
        <taxon>Eukaryota</taxon>
        <taxon>Metazoa</taxon>
        <taxon>Chordata</taxon>
        <taxon>Craniata</taxon>
        <taxon>Vertebrata</taxon>
        <taxon>Euteleostomi</taxon>
        <taxon>Actinopterygii</taxon>
        <taxon>Neopterygii</taxon>
        <taxon>Teleostei</taxon>
        <taxon>Notacanthiformes</taxon>
        <taxon>Halosauridae</taxon>
        <taxon>Aldrovandia</taxon>
    </lineage>
</organism>
<dbReference type="AlphaFoldDB" id="A0AAD7X291"/>
<proteinExistence type="predicted"/>
<keyword evidence="2" id="KW-1185">Reference proteome</keyword>